<accession>A0AAN7IAN8</accession>
<sequence>MNEKNDEYGDTVSSAPKRMRSRTSFVWLGFEILPKGLDGKERAKCKKCQNSFAADASGTILLCHRAKCHEVDNQIVSRQPLDQAMNREMVALAIVSHNFPFSFAKHENNRLLHCYLNLDVKTIFRNTAKLDVIKIYMREKENLKHDLKSITGRFCFSLKKVLSFSHVPPPRGGVILAKRLLGLLKEWGIEKRVFTITLDNVSYNDTLRHPSFGLCLPYDGEFFHVHCGACILNLSIQDGLKVINEVVYNLCESVKYARGSDHRKLRFSQCLLELPFLTSKKVHQDIPTRWNSTYLMIETCLKYRDAFSHQSRIDKYFLNCPLEEERERVEKIARVLEPFYDITKLFFGINYPTTNLYFHCQWQKFDKYWEYCNPMLSFAVILDSRYKLQCVEFCYGKLYKQEAIFMATNFHDKLYGIFEEYMNSINDIYDKVEVASSSGGVRGHYDRHDDFSGFEAYMSQLIGSDSSKSQLDLYLEETRLDHRFHEDLDVMGYWKSHSNRFPKLSLVARDILSIPITTIASKSAFNIGGRILDKFRNSLLPQTTEAIMCS</sequence>
<dbReference type="Pfam" id="PF05699">
    <property type="entry name" value="Dimer_Tnp_hAT"/>
    <property type="match status" value="1"/>
</dbReference>
<comment type="caution">
    <text evidence="4">The sequence shown here is derived from an EMBL/GenBank/DDBJ whole genome shotgun (WGS) entry which is preliminary data.</text>
</comment>
<reference evidence="4 5" key="1">
    <citation type="journal article" date="2023" name="G3 (Bethesda)">
        <title>A haplotype-resolved chromosome-scale genome for Quercus rubra L. provides insights into the genetics of adaptive traits for red oak species.</title>
        <authorList>
            <person name="Kapoor B."/>
            <person name="Jenkins J."/>
            <person name="Schmutz J."/>
            <person name="Zhebentyayeva T."/>
            <person name="Kuelheim C."/>
            <person name="Coggeshall M."/>
            <person name="Heim C."/>
            <person name="Lasky J.R."/>
            <person name="Leites L."/>
            <person name="Islam-Faridi N."/>
            <person name="Romero-Severson J."/>
            <person name="DeLeo V.L."/>
            <person name="Lucas S.M."/>
            <person name="Lazic D."/>
            <person name="Gailing O."/>
            <person name="Carlson J."/>
            <person name="Staton M."/>
        </authorList>
    </citation>
    <scope>NUCLEOTIDE SEQUENCE [LARGE SCALE GENOMIC DNA]</scope>
    <source>
        <strain evidence="4">Pseudo-F2</strain>
    </source>
</reference>
<dbReference type="GO" id="GO:0046983">
    <property type="term" value="F:protein dimerization activity"/>
    <property type="evidence" value="ECO:0007669"/>
    <property type="project" value="InterPro"/>
</dbReference>
<protein>
    <submittedName>
        <fullName evidence="4">Uncharacterized protein</fullName>
    </submittedName>
</protein>
<dbReference type="InterPro" id="IPR012337">
    <property type="entry name" value="RNaseH-like_sf"/>
</dbReference>
<proteinExistence type="predicted"/>
<evidence type="ECO:0000256" key="1">
    <source>
        <dbReference type="ARBA" id="ARBA00023125"/>
    </source>
</evidence>
<evidence type="ECO:0000313" key="4">
    <source>
        <dbReference type="EMBL" id="KAK4572038.1"/>
    </source>
</evidence>
<dbReference type="PANTHER" id="PTHR46481">
    <property type="entry name" value="ZINC FINGER BED DOMAIN-CONTAINING PROTEIN 4"/>
    <property type="match status" value="1"/>
</dbReference>
<dbReference type="PANTHER" id="PTHR46481:SF6">
    <property type="entry name" value="ZINC FINGER BED DOMAIN-CONTAINING PROTEIN RICESLEEPER 2-LIKE"/>
    <property type="match status" value="1"/>
</dbReference>
<dbReference type="EMBL" id="JAXUIC010000009">
    <property type="protein sequence ID" value="KAK4572038.1"/>
    <property type="molecule type" value="Genomic_DNA"/>
</dbReference>
<evidence type="ECO:0000259" key="3">
    <source>
        <dbReference type="Pfam" id="PF14372"/>
    </source>
</evidence>
<feature type="domain" description="HAT C-terminal dimerisation" evidence="2">
    <location>
        <begin position="471"/>
        <end position="550"/>
    </location>
</feature>
<dbReference type="InterPro" id="IPR025525">
    <property type="entry name" value="hAT-like_transposase_RNase-H"/>
</dbReference>
<dbReference type="Pfam" id="PF14372">
    <property type="entry name" value="hAT-like_RNase-H"/>
    <property type="match status" value="1"/>
</dbReference>
<dbReference type="AlphaFoldDB" id="A0AAN7IAN8"/>
<name>A0AAN7IAN8_QUERU</name>
<dbReference type="SMART" id="SM00614">
    <property type="entry name" value="ZnF_BED"/>
    <property type="match status" value="1"/>
</dbReference>
<organism evidence="4 5">
    <name type="scientific">Quercus rubra</name>
    <name type="common">Northern red oak</name>
    <name type="synonym">Quercus borealis</name>
    <dbReference type="NCBI Taxonomy" id="3512"/>
    <lineage>
        <taxon>Eukaryota</taxon>
        <taxon>Viridiplantae</taxon>
        <taxon>Streptophyta</taxon>
        <taxon>Embryophyta</taxon>
        <taxon>Tracheophyta</taxon>
        <taxon>Spermatophyta</taxon>
        <taxon>Magnoliopsida</taxon>
        <taxon>eudicotyledons</taxon>
        <taxon>Gunneridae</taxon>
        <taxon>Pentapetalae</taxon>
        <taxon>rosids</taxon>
        <taxon>fabids</taxon>
        <taxon>Fagales</taxon>
        <taxon>Fagaceae</taxon>
        <taxon>Quercus</taxon>
    </lineage>
</organism>
<dbReference type="SUPFAM" id="SSF53098">
    <property type="entry name" value="Ribonuclease H-like"/>
    <property type="match status" value="1"/>
</dbReference>
<dbReference type="GO" id="GO:0003677">
    <property type="term" value="F:DNA binding"/>
    <property type="evidence" value="ECO:0007669"/>
    <property type="project" value="UniProtKB-KW"/>
</dbReference>
<gene>
    <name evidence="4" type="ORF">RGQ29_030447</name>
</gene>
<evidence type="ECO:0000259" key="2">
    <source>
        <dbReference type="Pfam" id="PF05699"/>
    </source>
</evidence>
<dbReference type="Proteomes" id="UP001324115">
    <property type="component" value="Unassembled WGS sequence"/>
</dbReference>
<evidence type="ECO:0000313" key="5">
    <source>
        <dbReference type="Proteomes" id="UP001324115"/>
    </source>
</evidence>
<dbReference type="InterPro" id="IPR052035">
    <property type="entry name" value="ZnF_BED_domain_contain"/>
</dbReference>
<keyword evidence="1" id="KW-0238">DNA-binding</keyword>
<feature type="domain" description="hAT-like transposase RNase-H fold" evidence="3">
    <location>
        <begin position="363"/>
        <end position="421"/>
    </location>
</feature>
<keyword evidence="5" id="KW-1185">Reference proteome</keyword>
<dbReference type="InterPro" id="IPR008906">
    <property type="entry name" value="HATC_C_dom"/>
</dbReference>